<organism evidence="1 2">
    <name type="scientific">Labilithrix luteola</name>
    <dbReference type="NCBI Taxonomy" id="1391654"/>
    <lineage>
        <taxon>Bacteria</taxon>
        <taxon>Pseudomonadati</taxon>
        <taxon>Myxococcota</taxon>
        <taxon>Polyangia</taxon>
        <taxon>Polyangiales</taxon>
        <taxon>Labilitrichaceae</taxon>
        <taxon>Labilithrix</taxon>
    </lineage>
</organism>
<gene>
    <name evidence="1" type="ORF">AKJ09_02459</name>
</gene>
<evidence type="ECO:0000313" key="1">
    <source>
        <dbReference type="EMBL" id="AKU95795.1"/>
    </source>
</evidence>
<dbReference type="RefSeq" id="WP_146647182.1">
    <property type="nucleotide sequence ID" value="NZ_CP012333.1"/>
</dbReference>
<proteinExistence type="predicted"/>
<accession>A0A0K1PQH7</accession>
<dbReference type="AlphaFoldDB" id="A0A0K1PQH7"/>
<dbReference type="STRING" id="1391654.AKJ09_02459"/>
<protein>
    <submittedName>
        <fullName evidence="1">Uncharacterized protein</fullName>
    </submittedName>
</protein>
<sequence>MAAAIARTSFGAHPARVLLFVTLAFGVAGIGVFAACDVEPRHRIEPAPVPVLDASAALFTLRWTVDSVSLPSECEARNAAATQITVTTPRNEVFSVSQVDCRAFSASIVLAAGSYEADAVLIDGLGTVVSQSAHVNRFTVVGNDEALRIVDLEPLPAY</sequence>
<keyword evidence="2" id="KW-1185">Reference proteome</keyword>
<dbReference type="Proteomes" id="UP000064967">
    <property type="component" value="Chromosome"/>
</dbReference>
<reference evidence="1 2" key="1">
    <citation type="submission" date="2015-08" db="EMBL/GenBank/DDBJ databases">
        <authorList>
            <person name="Babu N.S."/>
            <person name="Beckwith C.J."/>
            <person name="Beseler K.G."/>
            <person name="Brison A."/>
            <person name="Carone J.V."/>
            <person name="Caskin T.P."/>
            <person name="Diamond M."/>
            <person name="Durham M.E."/>
            <person name="Foxe J.M."/>
            <person name="Go M."/>
            <person name="Henderson B.A."/>
            <person name="Jones I.B."/>
            <person name="McGettigan J.A."/>
            <person name="Micheletti S.J."/>
            <person name="Nasrallah M.E."/>
            <person name="Ortiz D."/>
            <person name="Piller C.R."/>
            <person name="Privatt S.R."/>
            <person name="Schneider S.L."/>
            <person name="Sharp S."/>
            <person name="Smith T.C."/>
            <person name="Stanton J.D."/>
            <person name="Ullery H.E."/>
            <person name="Wilson R.J."/>
            <person name="Serrano M.G."/>
            <person name="Buck G."/>
            <person name="Lee V."/>
            <person name="Wang Y."/>
            <person name="Carvalho R."/>
            <person name="Voegtly L."/>
            <person name="Shi R."/>
            <person name="Duckworth R."/>
            <person name="Johnson A."/>
            <person name="Loviza R."/>
            <person name="Walstead R."/>
            <person name="Shah Z."/>
            <person name="Kiflezghi M."/>
            <person name="Wade K."/>
            <person name="Ball S.L."/>
            <person name="Bradley K.W."/>
            <person name="Asai D.J."/>
            <person name="Bowman C.A."/>
            <person name="Russell D.A."/>
            <person name="Pope W.H."/>
            <person name="Jacobs-Sera D."/>
            <person name="Hendrix R.W."/>
            <person name="Hatfull G.F."/>
        </authorList>
    </citation>
    <scope>NUCLEOTIDE SEQUENCE [LARGE SCALE GENOMIC DNA]</scope>
    <source>
        <strain evidence="1 2">DSM 27648</strain>
    </source>
</reference>
<name>A0A0K1PQH7_9BACT</name>
<evidence type="ECO:0000313" key="2">
    <source>
        <dbReference type="Proteomes" id="UP000064967"/>
    </source>
</evidence>
<dbReference type="EMBL" id="CP012333">
    <property type="protein sequence ID" value="AKU95795.1"/>
    <property type="molecule type" value="Genomic_DNA"/>
</dbReference>
<dbReference type="KEGG" id="llu:AKJ09_02459"/>